<feature type="transmembrane region" description="Helical" evidence="1">
    <location>
        <begin position="253"/>
        <end position="276"/>
    </location>
</feature>
<feature type="transmembrane region" description="Helical" evidence="1">
    <location>
        <begin position="171"/>
        <end position="193"/>
    </location>
</feature>
<dbReference type="GO" id="GO:0005886">
    <property type="term" value="C:plasma membrane"/>
    <property type="evidence" value="ECO:0007669"/>
    <property type="project" value="TreeGrafter"/>
</dbReference>
<feature type="transmembrane region" description="Helical" evidence="1">
    <location>
        <begin position="353"/>
        <end position="374"/>
    </location>
</feature>
<proteinExistence type="predicted"/>
<dbReference type="GO" id="GO:0015128">
    <property type="term" value="F:gluconate transmembrane transporter activity"/>
    <property type="evidence" value="ECO:0007669"/>
    <property type="project" value="InterPro"/>
</dbReference>
<keyword evidence="1" id="KW-0812">Transmembrane</keyword>
<evidence type="ECO:0000313" key="3">
    <source>
        <dbReference type="Proteomes" id="UP001143330"/>
    </source>
</evidence>
<feature type="transmembrane region" description="Helical" evidence="1">
    <location>
        <begin position="381"/>
        <end position="405"/>
    </location>
</feature>
<feature type="transmembrane region" description="Helical" evidence="1">
    <location>
        <begin position="99"/>
        <end position="121"/>
    </location>
</feature>
<reference evidence="2" key="1">
    <citation type="journal article" date="2014" name="Int. J. Syst. Evol. Microbiol.">
        <title>Complete genome sequence of Corynebacterium casei LMG S-19264T (=DSM 44701T), isolated from a smear-ripened cheese.</title>
        <authorList>
            <consortium name="US DOE Joint Genome Institute (JGI-PGF)"/>
            <person name="Walter F."/>
            <person name="Albersmeier A."/>
            <person name="Kalinowski J."/>
            <person name="Ruckert C."/>
        </authorList>
    </citation>
    <scope>NUCLEOTIDE SEQUENCE</scope>
    <source>
        <strain evidence="2">VKM B-2789</strain>
    </source>
</reference>
<dbReference type="Proteomes" id="UP001143330">
    <property type="component" value="Unassembled WGS sequence"/>
</dbReference>
<feature type="transmembrane region" description="Helical" evidence="1">
    <location>
        <begin position="64"/>
        <end position="87"/>
    </location>
</feature>
<dbReference type="EMBL" id="BSFM01000014">
    <property type="protein sequence ID" value="GLK85107.1"/>
    <property type="molecule type" value="Genomic_DNA"/>
</dbReference>
<feature type="transmembrane region" description="Helical" evidence="1">
    <location>
        <begin position="425"/>
        <end position="442"/>
    </location>
</feature>
<keyword evidence="3" id="KW-1185">Reference proteome</keyword>
<organism evidence="2 3">
    <name type="scientific">Ancylobacter defluvii</name>
    <dbReference type="NCBI Taxonomy" id="1282440"/>
    <lineage>
        <taxon>Bacteria</taxon>
        <taxon>Pseudomonadati</taxon>
        <taxon>Pseudomonadota</taxon>
        <taxon>Alphaproteobacteria</taxon>
        <taxon>Hyphomicrobiales</taxon>
        <taxon>Xanthobacteraceae</taxon>
        <taxon>Ancylobacter</taxon>
    </lineage>
</organism>
<protein>
    <submittedName>
        <fullName evidence="2">Gluconate transporter</fullName>
    </submittedName>
</protein>
<feature type="transmembrane region" description="Helical" evidence="1">
    <location>
        <begin position="288"/>
        <end position="310"/>
    </location>
</feature>
<reference evidence="2" key="2">
    <citation type="submission" date="2023-01" db="EMBL/GenBank/DDBJ databases">
        <authorList>
            <person name="Sun Q."/>
            <person name="Evtushenko L."/>
        </authorList>
    </citation>
    <scope>NUCLEOTIDE SEQUENCE</scope>
    <source>
        <strain evidence="2">VKM B-2789</strain>
    </source>
</reference>
<comment type="caution">
    <text evidence="2">The sequence shown here is derived from an EMBL/GenBank/DDBJ whole genome shotgun (WGS) entry which is preliminary data.</text>
</comment>
<dbReference type="InterPro" id="IPR003474">
    <property type="entry name" value="Glcn_transporter"/>
</dbReference>
<feature type="transmembrane region" description="Helical" evidence="1">
    <location>
        <begin position="141"/>
        <end position="164"/>
    </location>
</feature>
<evidence type="ECO:0000256" key="1">
    <source>
        <dbReference type="SAM" id="Phobius"/>
    </source>
</evidence>
<dbReference type="PANTHER" id="PTHR30354">
    <property type="entry name" value="GNT FAMILY GLUCONATE TRANSPORTER"/>
    <property type="match status" value="1"/>
</dbReference>
<dbReference type="PANTHER" id="PTHR30354:SF11">
    <property type="entry name" value="PERMEASE"/>
    <property type="match status" value="1"/>
</dbReference>
<name>A0A9W6NBZ1_9HYPH</name>
<feature type="transmembrane region" description="Helical" evidence="1">
    <location>
        <begin position="326"/>
        <end position="347"/>
    </location>
</feature>
<evidence type="ECO:0000313" key="2">
    <source>
        <dbReference type="EMBL" id="GLK85107.1"/>
    </source>
</evidence>
<accession>A0A9W6NBZ1</accession>
<gene>
    <name evidence="2" type="ORF">GCM10017653_31770</name>
</gene>
<keyword evidence="1" id="KW-1133">Transmembrane helix</keyword>
<keyword evidence="1" id="KW-0472">Membrane</keyword>
<dbReference type="AlphaFoldDB" id="A0A9W6NBZ1"/>
<dbReference type="RefSeq" id="WP_213364930.1">
    <property type="nucleotide sequence ID" value="NZ_BSFM01000014.1"/>
</dbReference>
<dbReference type="Pfam" id="PF02447">
    <property type="entry name" value="GntP_permease"/>
    <property type="match status" value="1"/>
</dbReference>
<sequence>MSLYQAAFFLLALLFVLVVTARGRVLPLLALLVGAAGFGYAAGMSTSHFTKAFGLGFAQSVNGLGLTVLAAAFLAAIADAAGATAWLKEKARGWRSRSLPLAVVGLVSGVASTPAAAFAVLTPLLRALGGGAPRPALTLGLSLSGAHGLLIPAPVMLANATILAADWALTLAYGVPVAVLTVLVGLGFARAAASGRPVEADTSVVMDGDSLHAPKRAALALVLVSVGLIALLITQSLGDIASEPLGGGSNREFLLALGRPPVLLLAGVALMLLVSWHREAGGLGEQGWVGRGLAGAAGLILLIGIAGGLAKMAQETGMAEMNAERLLGCHPAGALALLLPFALAAVMKTLQGSSLVAAITAAGMMMELAAPLGLGDPAGRALAALAIGAGAMTVSHLNDGLFWLVASAGRLSPTAAVARFSLGTALQGAVALAALILLRLLFS</sequence>
<feature type="transmembrane region" description="Helical" evidence="1">
    <location>
        <begin position="213"/>
        <end position="233"/>
    </location>
</feature>